<comment type="caution">
    <text evidence="2">The sequence shown here is derived from an EMBL/GenBank/DDBJ whole genome shotgun (WGS) entry which is preliminary data.</text>
</comment>
<feature type="domain" description="HTH cro/C1-type" evidence="1">
    <location>
        <begin position="17"/>
        <end position="89"/>
    </location>
</feature>
<evidence type="ECO:0000313" key="3">
    <source>
        <dbReference type="Proteomes" id="UP000266206"/>
    </source>
</evidence>
<dbReference type="PANTHER" id="PTHR35010:SF2">
    <property type="entry name" value="BLL4672 PROTEIN"/>
    <property type="match status" value="1"/>
</dbReference>
<organism evidence="2 3">
    <name type="scientific">Neopusillimonas maritima</name>
    <dbReference type="NCBI Taxonomy" id="2026239"/>
    <lineage>
        <taxon>Bacteria</taxon>
        <taxon>Pseudomonadati</taxon>
        <taxon>Pseudomonadota</taxon>
        <taxon>Betaproteobacteria</taxon>
        <taxon>Burkholderiales</taxon>
        <taxon>Alcaligenaceae</taxon>
        <taxon>Neopusillimonas</taxon>
    </lineage>
</organism>
<sequence length="265" mass="30098">MIGPGSDSARRRALGEFLRSVRARVSPQAAGLPAGARRRTPGLRREEVAQLAGISVTWYTWIEQGRDVSVSAAVWSRLAGVLQMSRAERHYLFELAEATDPEHGRETLEQLPEGLQLCVDSMTVPAYILDRSWNVLCRNNLMLELFSGWPDRDPQPNLLRFMFQDEAARTLVEDWEARAQRVVAEFRAETASFAEEPEVSALIDSLLETSPVFAHWWTRQTVVEREGGSRAFFHPDKGRVSYRQMTFHLAIRPDCKLVMLLDEAD</sequence>
<reference evidence="2 3" key="1">
    <citation type="submission" date="2017-08" db="EMBL/GenBank/DDBJ databases">
        <title>Pusillimonas indicus sp. nov., a member of the family Alcaligenaceae isolated from surface seawater.</title>
        <authorList>
            <person name="Li J."/>
        </authorList>
    </citation>
    <scope>NUCLEOTIDE SEQUENCE [LARGE SCALE GENOMIC DNA]</scope>
    <source>
        <strain evidence="2 3">L52-1-41</strain>
    </source>
</reference>
<dbReference type="Pfam" id="PF17765">
    <property type="entry name" value="MLTR_LBD"/>
    <property type="match status" value="1"/>
</dbReference>
<evidence type="ECO:0000259" key="1">
    <source>
        <dbReference type="SMART" id="SM00530"/>
    </source>
</evidence>
<dbReference type="Gene3D" id="1.10.260.40">
    <property type="entry name" value="lambda repressor-like DNA-binding domains"/>
    <property type="match status" value="1"/>
</dbReference>
<dbReference type="SUPFAM" id="SSF47413">
    <property type="entry name" value="lambda repressor-like DNA-binding domains"/>
    <property type="match status" value="1"/>
</dbReference>
<protein>
    <submittedName>
        <fullName evidence="2">Transcriptional regulator</fullName>
    </submittedName>
</protein>
<dbReference type="Gene3D" id="3.30.450.180">
    <property type="match status" value="1"/>
</dbReference>
<dbReference type="OrthoDB" id="5346389at2"/>
<dbReference type="PANTHER" id="PTHR35010">
    <property type="entry name" value="BLL4672 PROTEIN-RELATED"/>
    <property type="match status" value="1"/>
</dbReference>
<dbReference type="InterPro" id="IPR010982">
    <property type="entry name" value="Lambda_DNA-bd_dom_sf"/>
</dbReference>
<dbReference type="SMART" id="SM00530">
    <property type="entry name" value="HTH_XRE"/>
    <property type="match status" value="1"/>
</dbReference>
<dbReference type="EMBL" id="NQYH01000001">
    <property type="protein sequence ID" value="RIY42224.1"/>
    <property type="molecule type" value="Genomic_DNA"/>
</dbReference>
<dbReference type="InterPro" id="IPR001387">
    <property type="entry name" value="Cro/C1-type_HTH"/>
</dbReference>
<dbReference type="GO" id="GO:0003677">
    <property type="term" value="F:DNA binding"/>
    <property type="evidence" value="ECO:0007669"/>
    <property type="project" value="InterPro"/>
</dbReference>
<dbReference type="AlphaFoldDB" id="A0A3A1Z0G5"/>
<dbReference type="CDD" id="cd00093">
    <property type="entry name" value="HTH_XRE"/>
    <property type="match status" value="1"/>
</dbReference>
<dbReference type="RefSeq" id="WP_119515341.1">
    <property type="nucleotide sequence ID" value="NZ_NQYH01000001.1"/>
</dbReference>
<gene>
    <name evidence="2" type="ORF">CJP73_01935</name>
</gene>
<proteinExistence type="predicted"/>
<dbReference type="Pfam" id="PF13560">
    <property type="entry name" value="HTH_31"/>
    <property type="match status" value="1"/>
</dbReference>
<dbReference type="Proteomes" id="UP000266206">
    <property type="component" value="Unassembled WGS sequence"/>
</dbReference>
<accession>A0A3A1Z0G5</accession>
<name>A0A3A1Z0G5_9BURK</name>
<dbReference type="InterPro" id="IPR041413">
    <property type="entry name" value="MLTR_LBD"/>
</dbReference>
<evidence type="ECO:0000313" key="2">
    <source>
        <dbReference type="EMBL" id="RIY42224.1"/>
    </source>
</evidence>